<dbReference type="Gene3D" id="1.10.575.10">
    <property type="entry name" value="P1 Nuclease"/>
    <property type="match status" value="1"/>
</dbReference>
<evidence type="ECO:0000313" key="1">
    <source>
        <dbReference type="EMBL" id="CAH0990041.1"/>
    </source>
</evidence>
<sequence length="385" mass="43544">MFPLKQWLTTTLCGAAMLMSTQCLPYSVPNHELITRSAAALIEQCQGSPLDEKLVQTYVDYNLAQDKLLKKRLMWHFDRATGNNTSPKLRHRDDIYKSMAVLPDFSLWYSYLSQQIALQNTGIDRAPAIGAMLHFVQDMAVPAHVVPIFHPSRLMNRDNFDEWYSFNLDSQQIPIMGYAQWAGDDTAQPTAGVVYLDEVTKKDVCDTLKSSKELKPAQILSKLKEDTKAAINSPIKHYYVADSYQGPYQHSSSQQDTAKQRWSLLWPSEGEYAQDLANDGFSYYGCDVTDKDQPVMPAKNKRGGGFGDHKLRCGNKVYVIDPIEYRHFATERITDAITASAQLMINGQQLALSTDTAKSKCQQEKWVVTKRLLECLKHEAQTGQN</sequence>
<keyword evidence="2" id="KW-1185">Reference proteome</keyword>
<name>A0ABM9AA90_9GAMM</name>
<reference evidence="1" key="1">
    <citation type="submission" date="2021-12" db="EMBL/GenBank/DDBJ databases">
        <authorList>
            <person name="Rodrigo-Torres L."/>
            <person name="Arahal R. D."/>
            <person name="Lucena T."/>
        </authorList>
    </citation>
    <scope>NUCLEOTIDE SEQUENCE</scope>
    <source>
        <strain evidence="1">CECT 8267</strain>
    </source>
</reference>
<accession>A0ABM9AA90</accession>
<dbReference type="InterPro" id="IPR008947">
    <property type="entry name" value="PLipase_C/P1_nuclease_dom_sf"/>
</dbReference>
<dbReference type="Proteomes" id="UP000838100">
    <property type="component" value="Unassembled WGS sequence"/>
</dbReference>
<gene>
    <name evidence="1" type="ORF">SIN8267_00124</name>
</gene>
<dbReference type="EMBL" id="CAKLPX010000001">
    <property type="protein sequence ID" value="CAH0990041.1"/>
    <property type="molecule type" value="Genomic_DNA"/>
</dbReference>
<comment type="caution">
    <text evidence="1">The sequence shown here is derived from an EMBL/GenBank/DDBJ whole genome shotgun (WGS) entry which is preliminary data.</text>
</comment>
<evidence type="ECO:0000313" key="2">
    <source>
        <dbReference type="Proteomes" id="UP000838100"/>
    </source>
</evidence>
<organism evidence="1 2">
    <name type="scientific">Sinobacterium norvegicum</name>
    <dbReference type="NCBI Taxonomy" id="1641715"/>
    <lineage>
        <taxon>Bacteria</taxon>
        <taxon>Pseudomonadati</taxon>
        <taxon>Pseudomonadota</taxon>
        <taxon>Gammaproteobacteria</taxon>
        <taxon>Cellvibrionales</taxon>
        <taxon>Spongiibacteraceae</taxon>
        <taxon>Sinobacterium</taxon>
    </lineage>
</organism>
<proteinExistence type="predicted"/>
<protein>
    <submittedName>
        <fullName evidence="1">Uncharacterized protein</fullName>
    </submittedName>
</protein>